<comment type="similarity">
    <text evidence="2">Belongs to the HsdR family.</text>
</comment>
<evidence type="ECO:0000256" key="4">
    <source>
        <dbReference type="ARBA" id="ARBA00022722"/>
    </source>
</evidence>
<dbReference type="STRING" id="227598.APY94_03765"/>
<dbReference type="GO" id="GO:0009035">
    <property type="term" value="F:type I site-specific deoxyribonuclease activity"/>
    <property type="evidence" value="ECO:0007669"/>
    <property type="project" value="UniProtKB-EC"/>
</dbReference>
<evidence type="ECO:0000259" key="11">
    <source>
        <dbReference type="PROSITE" id="PS51192"/>
    </source>
</evidence>
<dbReference type="InterPro" id="IPR014001">
    <property type="entry name" value="Helicase_ATP-bd"/>
</dbReference>
<dbReference type="EC" id="3.1.21.3" evidence="3"/>
<evidence type="ECO:0000256" key="3">
    <source>
        <dbReference type="ARBA" id="ARBA00012654"/>
    </source>
</evidence>
<dbReference type="GO" id="GO:0120545">
    <property type="term" value="F:nucleic acid conformation isomerase activity"/>
    <property type="evidence" value="ECO:0007669"/>
    <property type="project" value="UniProtKB-ARBA"/>
</dbReference>
<dbReference type="Gene3D" id="3.90.1570.50">
    <property type="match status" value="1"/>
</dbReference>
<keyword evidence="8" id="KW-0378">Hydrolase</keyword>
<keyword evidence="10" id="KW-0238">DNA-binding</keyword>
<evidence type="ECO:0000256" key="8">
    <source>
        <dbReference type="ARBA" id="ARBA00022801"/>
    </source>
</evidence>
<dbReference type="PANTHER" id="PTHR30195:SF15">
    <property type="entry name" value="TYPE I RESTRICTION ENZYME HINDI ENDONUCLEASE SUBUNIT"/>
    <property type="match status" value="1"/>
</dbReference>
<keyword evidence="5" id="KW-0547">Nucleotide-binding</keyword>
<evidence type="ECO:0000256" key="10">
    <source>
        <dbReference type="ARBA" id="ARBA00023125"/>
    </source>
</evidence>
<keyword evidence="13" id="KW-1185">Reference proteome</keyword>
<evidence type="ECO:0000256" key="7">
    <source>
        <dbReference type="ARBA" id="ARBA00022759"/>
    </source>
</evidence>
<reference evidence="12 13" key="1">
    <citation type="submission" date="2015-10" db="EMBL/GenBank/DDBJ databases">
        <title>Draft genome sequence of Thermococcus celericrescens strain DSM 17994.</title>
        <authorList>
            <person name="Hong S.-J."/>
            <person name="Park C.-E."/>
            <person name="Shin J.-H."/>
        </authorList>
    </citation>
    <scope>NUCLEOTIDE SEQUENCE [LARGE SCALE GENOMIC DNA]</scope>
    <source>
        <strain evidence="12 13">DSM 17994</strain>
    </source>
</reference>
<keyword evidence="9" id="KW-0067">ATP-binding</keyword>
<dbReference type="OrthoDB" id="11429at2157"/>
<feature type="domain" description="Helicase ATP-binding" evidence="11">
    <location>
        <begin position="316"/>
        <end position="480"/>
    </location>
</feature>
<dbReference type="GO" id="GO:0003677">
    <property type="term" value="F:DNA binding"/>
    <property type="evidence" value="ECO:0007669"/>
    <property type="project" value="UniProtKB-KW"/>
</dbReference>
<dbReference type="Pfam" id="PF22679">
    <property type="entry name" value="T1R_D3-like"/>
    <property type="match status" value="1"/>
</dbReference>
<evidence type="ECO:0000256" key="6">
    <source>
        <dbReference type="ARBA" id="ARBA00022747"/>
    </source>
</evidence>
<evidence type="ECO:0000256" key="2">
    <source>
        <dbReference type="ARBA" id="ARBA00008598"/>
    </source>
</evidence>
<dbReference type="RefSeq" id="WP_058938365.1">
    <property type="nucleotide sequence ID" value="NZ_LLYW01000012.1"/>
</dbReference>
<keyword evidence="7 12" id="KW-0255">Endonuclease</keyword>
<organism evidence="12 13">
    <name type="scientific">Thermococcus celericrescens</name>
    <dbReference type="NCBI Taxonomy" id="227598"/>
    <lineage>
        <taxon>Archaea</taxon>
        <taxon>Methanobacteriati</taxon>
        <taxon>Methanobacteriota</taxon>
        <taxon>Thermococci</taxon>
        <taxon>Thermococcales</taxon>
        <taxon>Thermococcaceae</taxon>
        <taxon>Thermococcus</taxon>
    </lineage>
</organism>
<evidence type="ECO:0000256" key="1">
    <source>
        <dbReference type="ARBA" id="ARBA00000851"/>
    </source>
</evidence>
<dbReference type="InterPro" id="IPR051268">
    <property type="entry name" value="Type-I_R_enzyme_R_subunit"/>
</dbReference>
<protein>
    <recommendedName>
        <fullName evidence="3">type I site-specific deoxyribonuclease</fullName>
        <ecNumber evidence="3">3.1.21.3</ecNumber>
    </recommendedName>
</protein>
<keyword evidence="6" id="KW-0680">Restriction system</keyword>
<dbReference type="InterPro" id="IPR007409">
    <property type="entry name" value="Restrct_endonuc_type1_HsdR_N"/>
</dbReference>
<gene>
    <name evidence="12" type="ORF">APY94_03765</name>
</gene>
<dbReference type="GO" id="GO:0005524">
    <property type="term" value="F:ATP binding"/>
    <property type="evidence" value="ECO:0007669"/>
    <property type="project" value="UniProtKB-KW"/>
</dbReference>
<dbReference type="Pfam" id="PF04313">
    <property type="entry name" value="HSDR_N"/>
    <property type="match status" value="1"/>
</dbReference>
<dbReference type="PANTHER" id="PTHR30195">
    <property type="entry name" value="TYPE I SITE-SPECIFIC DEOXYRIBONUCLEASE PROTEIN SUBUNIT M AND R"/>
    <property type="match status" value="1"/>
</dbReference>
<evidence type="ECO:0000313" key="12">
    <source>
        <dbReference type="EMBL" id="KUH34001.1"/>
    </source>
</evidence>
<proteinExistence type="inferred from homology"/>
<comment type="caution">
    <text evidence="12">The sequence shown here is derived from an EMBL/GenBank/DDBJ whole genome shotgun (WGS) entry which is preliminary data.</text>
</comment>
<dbReference type="CDD" id="cd18030">
    <property type="entry name" value="DEXHc_RE_I_HsdR"/>
    <property type="match status" value="1"/>
</dbReference>
<comment type="catalytic activity">
    <reaction evidence="1">
        <text>Endonucleolytic cleavage of DNA to give random double-stranded fragments with terminal 5'-phosphates, ATP is simultaneously hydrolyzed.</text>
        <dbReference type="EC" id="3.1.21.3"/>
    </reaction>
</comment>
<dbReference type="SMART" id="SM00487">
    <property type="entry name" value="DEXDc"/>
    <property type="match status" value="1"/>
</dbReference>
<dbReference type="Pfam" id="PF18766">
    <property type="entry name" value="SWI2_SNF2"/>
    <property type="match status" value="1"/>
</dbReference>
<keyword evidence="4" id="KW-0540">Nuclease</keyword>
<evidence type="ECO:0000313" key="13">
    <source>
        <dbReference type="Proteomes" id="UP000053462"/>
    </source>
</evidence>
<dbReference type="Gene3D" id="3.40.50.300">
    <property type="entry name" value="P-loop containing nucleotide triphosphate hydrolases"/>
    <property type="match status" value="2"/>
</dbReference>
<dbReference type="Proteomes" id="UP000053462">
    <property type="component" value="Unassembled WGS sequence"/>
</dbReference>
<dbReference type="PROSITE" id="PS51192">
    <property type="entry name" value="HELICASE_ATP_BIND_1"/>
    <property type="match status" value="1"/>
</dbReference>
<dbReference type="InterPro" id="IPR027417">
    <property type="entry name" value="P-loop_NTPase"/>
</dbReference>
<dbReference type="CDD" id="cd18800">
    <property type="entry name" value="SF2_C_EcoR124I-like"/>
    <property type="match status" value="1"/>
</dbReference>
<dbReference type="CDD" id="cd22332">
    <property type="entry name" value="HsdR_N"/>
    <property type="match status" value="1"/>
</dbReference>
<evidence type="ECO:0000256" key="9">
    <source>
        <dbReference type="ARBA" id="ARBA00022840"/>
    </source>
</evidence>
<dbReference type="EMBL" id="LLYW01000012">
    <property type="protein sequence ID" value="KUH34001.1"/>
    <property type="molecule type" value="Genomic_DNA"/>
</dbReference>
<dbReference type="NCBIfam" id="TIGR00348">
    <property type="entry name" value="hsdR"/>
    <property type="match status" value="1"/>
</dbReference>
<dbReference type="InterPro" id="IPR055180">
    <property type="entry name" value="HsdR_RecA-like_helicase_dom_2"/>
</dbReference>
<dbReference type="GO" id="GO:0009307">
    <property type="term" value="P:DNA restriction-modification system"/>
    <property type="evidence" value="ECO:0007669"/>
    <property type="project" value="UniProtKB-KW"/>
</dbReference>
<dbReference type="InterPro" id="IPR004473">
    <property type="entry name" value="Restrct_endonuc_typeI_HsdR"/>
</dbReference>
<dbReference type="SUPFAM" id="SSF52540">
    <property type="entry name" value="P-loop containing nucleoside triphosphate hydrolases"/>
    <property type="match status" value="2"/>
</dbReference>
<sequence>MNYRRLDEEHYVENPFLEHLRRLGWKVYRGNKLNPLVKEIKGFKRGFEPEYGDEVQLRKSFREVVLEDELKEALRRINPWLEDDQVEEAIIRIQNPPSRSLIEANMEIHNLLLEGISVSENRKTGEKSPTVRYIDFENPENNSFIAISQFKVNIPGTEGHIIPDIVLFVNGLPLVVVECKSPTIADPLDEAIKQLMRYSNRRGAKEGNEKLFWYNLFQIATFRRVAKYGTITSDKVHFVEWKDPYPYTVEDIQALLGNEHIYSQELLIRGMLSKENLLEILHTFTVFMETPKGFIKIVPRYQQFRTVQKIIKRLKSYESPEKRGGIVWHTQGSGKSLTMMFTIRALNHDPELTTFKVVLITDRRNLEKQLKETAKGVGYTVRVAQGVDHLKELLRTNTPDIVMAIVHKFQERDLEREFPVLNTSDKILIMVDEAHRSQYKLLGANMRKALPNATKIAFTGTPIDKTEVWFGEYIDKYTISQSVKDGVTVEILYEGRAHKAEISDEEAMNKRFEDVFGAVEVEKKKLILGKYTWQAYLEDEDVIRDKAKDMIDHYLKTIFPNGFKAQVVTVSRLAAIRYKHALEDALMEKIKELEENPPLKKQLGITDELFAMLKRLKVGVVISARQNDPQEWKEYTDPSKHREVIESFKTPFGEVSKSGIPGDVGIIVVKSMLITGFDAPIEQVMYLDTILKGHNLLQAIARVNRVYKNKSAGYVVDYVGITEHLEEALSIYRGEDIKEIKTSFYNREKSLDNLEVLSKKIDTFFLSHGISNWRSQFEDCIDLLEDEETRQEFLALVRKFGQELDRALPDPRAVKYARDWKILSFIRETAKNIYRDDSLSISEAANKIREIVEEFLISKGVDPKIPPTPLFSEEFEKQVKKWPPKLQAKEVESAIKEYILRHYPEDPELYERLAERLKRILEEYQGRWELLSRELLRFRRLVIRGRSEEENYGLDPKKEMPFLGVLKKELYGPLPLSELPEDDVKSMVSITKKAIDLIKQSVKVVDFWESPTKQRELRAKLLNEVIIPNVSKNPKLFKMRNKIVERWMELAYHHYSR</sequence>
<dbReference type="AlphaFoldDB" id="A0A117ITH9"/>
<evidence type="ECO:0000256" key="5">
    <source>
        <dbReference type="ARBA" id="ARBA00022741"/>
    </source>
</evidence>
<accession>A0A117ITH9</accession>
<dbReference type="InterPro" id="IPR040980">
    <property type="entry name" value="SWI2_SNF2"/>
</dbReference>
<name>A0A117ITH9_9EURY</name>